<organism evidence="8 9">
    <name type="scientific">Methylomusa anaerophila</name>
    <dbReference type="NCBI Taxonomy" id="1930071"/>
    <lineage>
        <taxon>Bacteria</taxon>
        <taxon>Bacillati</taxon>
        <taxon>Bacillota</taxon>
        <taxon>Negativicutes</taxon>
        <taxon>Selenomonadales</taxon>
        <taxon>Sporomusaceae</taxon>
        <taxon>Methylomusa</taxon>
    </lineage>
</organism>
<keyword evidence="2 6" id="KW-0812">Transmembrane</keyword>
<gene>
    <name evidence="8" type="ORF">MAMMFC1_03580</name>
</gene>
<accession>A0A348AP74</accession>
<evidence type="ECO:0000313" key="9">
    <source>
        <dbReference type="Proteomes" id="UP000276437"/>
    </source>
</evidence>
<dbReference type="RefSeq" id="WP_158618811.1">
    <property type="nucleotide sequence ID" value="NZ_DAINIT010000001.1"/>
</dbReference>
<evidence type="ECO:0000256" key="1">
    <source>
        <dbReference type="ARBA" id="ARBA00022475"/>
    </source>
</evidence>
<dbReference type="InterPro" id="IPR010445">
    <property type="entry name" value="LapA_dom"/>
</dbReference>
<keyword evidence="4 6" id="KW-0472">Membrane</keyword>
<evidence type="ECO:0000259" key="7">
    <source>
        <dbReference type="Pfam" id="PF06305"/>
    </source>
</evidence>
<feature type="domain" description="Lipopolysaccharide assembly protein A" evidence="7">
    <location>
        <begin position="20"/>
        <end position="81"/>
    </location>
</feature>
<dbReference type="KEGG" id="mana:MAMMFC1_03580"/>
<dbReference type="Pfam" id="PF06305">
    <property type="entry name" value="LapA_dom"/>
    <property type="match status" value="1"/>
</dbReference>
<sequence length="102" mass="11675">MQYLLLAFLFALLVSVFAVQNSFPVTVSFFAWSFQTSLVILILAAAIFGVLTVLSLVMPVQFRLQRRLHQSKQLQKDLEIENEKLRIQLAKELSKFTGNQTE</sequence>
<reference evidence="8 9" key="1">
    <citation type="journal article" date="2018" name="Int. J. Syst. Evol. Microbiol.">
        <title>Methylomusa anaerophila gen. nov., sp. nov., an anaerobic methanol-utilizing bacterium isolated from a microbial fuel cell.</title>
        <authorList>
            <person name="Amano N."/>
            <person name="Yamamuro A."/>
            <person name="Miyahara M."/>
            <person name="Kouzuma A."/>
            <person name="Abe T."/>
            <person name="Watanabe K."/>
        </authorList>
    </citation>
    <scope>NUCLEOTIDE SEQUENCE [LARGE SCALE GENOMIC DNA]</scope>
    <source>
        <strain evidence="8 9">MMFC1</strain>
    </source>
</reference>
<dbReference type="Proteomes" id="UP000276437">
    <property type="component" value="Chromosome"/>
</dbReference>
<keyword evidence="1" id="KW-1003">Cell membrane</keyword>
<dbReference type="EMBL" id="AP018449">
    <property type="protein sequence ID" value="BBB92872.1"/>
    <property type="molecule type" value="Genomic_DNA"/>
</dbReference>
<feature type="transmembrane region" description="Helical" evidence="6">
    <location>
        <begin position="34"/>
        <end position="57"/>
    </location>
</feature>
<dbReference type="OrthoDB" id="1684941at2"/>
<dbReference type="PANTHER" id="PTHR41335">
    <property type="entry name" value="MEMBRANE PROTEIN-RELATED"/>
    <property type="match status" value="1"/>
</dbReference>
<evidence type="ECO:0000256" key="6">
    <source>
        <dbReference type="SAM" id="Phobius"/>
    </source>
</evidence>
<evidence type="ECO:0000256" key="4">
    <source>
        <dbReference type="ARBA" id="ARBA00023136"/>
    </source>
</evidence>
<evidence type="ECO:0000256" key="2">
    <source>
        <dbReference type="ARBA" id="ARBA00022692"/>
    </source>
</evidence>
<feature type="coiled-coil region" evidence="5">
    <location>
        <begin position="68"/>
        <end position="95"/>
    </location>
</feature>
<protein>
    <recommendedName>
        <fullName evidence="7">Lipopolysaccharide assembly protein A domain-containing protein</fullName>
    </recommendedName>
</protein>
<dbReference type="AlphaFoldDB" id="A0A348AP74"/>
<evidence type="ECO:0000313" key="8">
    <source>
        <dbReference type="EMBL" id="BBB92872.1"/>
    </source>
</evidence>
<proteinExistence type="predicted"/>
<dbReference type="GO" id="GO:0005886">
    <property type="term" value="C:plasma membrane"/>
    <property type="evidence" value="ECO:0007669"/>
    <property type="project" value="InterPro"/>
</dbReference>
<keyword evidence="5" id="KW-0175">Coiled coil</keyword>
<dbReference type="PANTHER" id="PTHR41335:SF1">
    <property type="entry name" value="MEMBRANE PROTEIN"/>
    <property type="match status" value="1"/>
</dbReference>
<evidence type="ECO:0000256" key="5">
    <source>
        <dbReference type="SAM" id="Coils"/>
    </source>
</evidence>
<keyword evidence="9" id="KW-1185">Reference proteome</keyword>
<name>A0A348AP74_9FIRM</name>
<keyword evidence="3 6" id="KW-1133">Transmembrane helix</keyword>
<evidence type="ECO:0000256" key="3">
    <source>
        <dbReference type="ARBA" id="ARBA00022989"/>
    </source>
</evidence>